<dbReference type="Pfam" id="PF02311">
    <property type="entry name" value="AraC_binding"/>
    <property type="match status" value="1"/>
</dbReference>
<dbReference type="RefSeq" id="WP_162354666.1">
    <property type="nucleotide sequence ID" value="NZ_CP048209.1"/>
</dbReference>
<dbReference type="PROSITE" id="PS00041">
    <property type="entry name" value="HTH_ARAC_FAMILY_1"/>
    <property type="match status" value="1"/>
</dbReference>
<dbReference type="PANTHER" id="PTHR43280:SF2">
    <property type="entry name" value="HTH-TYPE TRANSCRIPTIONAL REGULATOR EXSA"/>
    <property type="match status" value="1"/>
</dbReference>
<dbReference type="InterPro" id="IPR037923">
    <property type="entry name" value="HTH-like"/>
</dbReference>
<dbReference type="GO" id="GO:0003700">
    <property type="term" value="F:DNA-binding transcription factor activity"/>
    <property type="evidence" value="ECO:0007669"/>
    <property type="project" value="InterPro"/>
</dbReference>
<reference evidence="5 6" key="1">
    <citation type="submission" date="2020-01" db="EMBL/GenBank/DDBJ databases">
        <title>Paenibacillus sp. nov., isolated from tomato rhizosphere.</title>
        <authorList>
            <person name="Weon H.-Y."/>
            <person name="Lee S.A."/>
        </authorList>
    </citation>
    <scope>NUCLEOTIDE SEQUENCE [LARGE SCALE GENOMIC DNA]</scope>
    <source>
        <strain evidence="5 6">12200R-189</strain>
    </source>
</reference>
<dbReference type="KEGG" id="plyc:GXP70_00410"/>
<evidence type="ECO:0000313" key="5">
    <source>
        <dbReference type="EMBL" id="QHT58591.1"/>
    </source>
</evidence>
<dbReference type="SUPFAM" id="SSF46689">
    <property type="entry name" value="Homeodomain-like"/>
    <property type="match status" value="2"/>
</dbReference>
<dbReference type="AlphaFoldDB" id="A0A6C0FT13"/>
<dbReference type="InterPro" id="IPR003313">
    <property type="entry name" value="AraC-bd"/>
</dbReference>
<dbReference type="PANTHER" id="PTHR43280">
    <property type="entry name" value="ARAC-FAMILY TRANSCRIPTIONAL REGULATOR"/>
    <property type="match status" value="1"/>
</dbReference>
<dbReference type="InterPro" id="IPR009057">
    <property type="entry name" value="Homeodomain-like_sf"/>
</dbReference>
<dbReference type="InterPro" id="IPR018060">
    <property type="entry name" value="HTH_AraC"/>
</dbReference>
<evidence type="ECO:0000256" key="1">
    <source>
        <dbReference type="ARBA" id="ARBA00023015"/>
    </source>
</evidence>
<evidence type="ECO:0000256" key="2">
    <source>
        <dbReference type="ARBA" id="ARBA00023125"/>
    </source>
</evidence>
<gene>
    <name evidence="5" type="ORF">GXP70_00410</name>
</gene>
<feature type="domain" description="HTH araC/xylS-type" evidence="4">
    <location>
        <begin position="179"/>
        <end position="278"/>
    </location>
</feature>
<sequence length="283" mass="32751">MSEAVYEMRAYTPSPLAQTIFLHVQHIGRWNYEDNYLIDRSGLHSFLLQYAYAGKGFIRYGGKEYALEEGDVFLIDCMDAQKYGALPGEQLDVGWIHFDGPGARPFVNAIHERHGPVLRVPRSYMRAQERLLERMRRGEPDLEAQASLAITQLLTELFVSGCSAPMHAEPASEYGEQMEPALSYMRQHYAERITVEALARRVNMSKSHFSRSFRRWMSCSPIEFVIRERINASKSLLIGKQAYSIEQIAREVGFESVSHYIVMFKKHEQLTPLQYRKLWSSFR</sequence>
<evidence type="ECO:0000313" key="6">
    <source>
        <dbReference type="Proteomes" id="UP000476064"/>
    </source>
</evidence>
<keyword evidence="1" id="KW-0805">Transcription regulation</keyword>
<organism evidence="5 6">
    <name type="scientific">Paenibacillus lycopersici</name>
    <dbReference type="NCBI Taxonomy" id="2704462"/>
    <lineage>
        <taxon>Bacteria</taxon>
        <taxon>Bacillati</taxon>
        <taxon>Bacillota</taxon>
        <taxon>Bacilli</taxon>
        <taxon>Bacillales</taxon>
        <taxon>Paenibacillaceae</taxon>
        <taxon>Paenibacillus</taxon>
    </lineage>
</organism>
<keyword evidence="6" id="KW-1185">Reference proteome</keyword>
<evidence type="ECO:0000256" key="3">
    <source>
        <dbReference type="ARBA" id="ARBA00023163"/>
    </source>
</evidence>
<dbReference type="Pfam" id="PF12833">
    <property type="entry name" value="HTH_18"/>
    <property type="match status" value="1"/>
</dbReference>
<name>A0A6C0FT13_9BACL</name>
<dbReference type="InterPro" id="IPR018062">
    <property type="entry name" value="HTH_AraC-typ_CS"/>
</dbReference>
<dbReference type="Gene3D" id="2.60.120.280">
    <property type="entry name" value="Regulatory protein AraC"/>
    <property type="match status" value="1"/>
</dbReference>
<proteinExistence type="predicted"/>
<dbReference type="EMBL" id="CP048209">
    <property type="protein sequence ID" value="QHT58591.1"/>
    <property type="molecule type" value="Genomic_DNA"/>
</dbReference>
<accession>A0A6C0FT13</accession>
<keyword evidence="3" id="KW-0804">Transcription</keyword>
<dbReference type="SUPFAM" id="SSF51215">
    <property type="entry name" value="Regulatory protein AraC"/>
    <property type="match status" value="1"/>
</dbReference>
<dbReference type="Gene3D" id="1.10.10.60">
    <property type="entry name" value="Homeodomain-like"/>
    <property type="match status" value="2"/>
</dbReference>
<dbReference type="Proteomes" id="UP000476064">
    <property type="component" value="Chromosome"/>
</dbReference>
<keyword evidence="2" id="KW-0238">DNA-binding</keyword>
<dbReference type="GO" id="GO:0043565">
    <property type="term" value="F:sequence-specific DNA binding"/>
    <property type="evidence" value="ECO:0007669"/>
    <property type="project" value="InterPro"/>
</dbReference>
<dbReference type="SMART" id="SM00342">
    <property type="entry name" value="HTH_ARAC"/>
    <property type="match status" value="1"/>
</dbReference>
<dbReference type="PROSITE" id="PS01124">
    <property type="entry name" value="HTH_ARAC_FAMILY_2"/>
    <property type="match status" value="1"/>
</dbReference>
<evidence type="ECO:0000259" key="4">
    <source>
        <dbReference type="PROSITE" id="PS01124"/>
    </source>
</evidence>
<protein>
    <submittedName>
        <fullName evidence="5">AraC family transcriptional regulator</fullName>
    </submittedName>
</protein>